<dbReference type="InterPro" id="IPR027417">
    <property type="entry name" value="P-loop_NTPase"/>
</dbReference>
<accession>A0A1E5IKG1</accession>
<feature type="binding site" evidence="11">
    <location>
        <begin position="186"/>
        <end position="191"/>
    </location>
    <ligand>
        <name>CTP</name>
        <dbReference type="ChEBI" id="CHEBI:37563"/>
        <note>allosteric inhibitor</note>
    </ligand>
</feature>
<feature type="binding site" evidence="11">
    <location>
        <position position="349"/>
    </location>
    <ligand>
        <name>L-glutamine</name>
        <dbReference type="ChEBI" id="CHEBI:58359"/>
    </ligand>
</feature>
<dbReference type="CDD" id="cd01746">
    <property type="entry name" value="GATase1_CTP_Synthase"/>
    <property type="match status" value="1"/>
</dbReference>
<feature type="binding site" evidence="11">
    <location>
        <position position="222"/>
    </location>
    <ligand>
        <name>UTP</name>
        <dbReference type="ChEBI" id="CHEBI:46398"/>
    </ligand>
</feature>
<comment type="subunit">
    <text evidence="11">Homotetramer.</text>
</comment>
<comment type="catalytic activity">
    <reaction evidence="11">
        <text>UTP + NH4(+) + ATP = CTP + ADP + phosphate + 2 H(+)</text>
        <dbReference type="Rhea" id="RHEA:16597"/>
        <dbReference type="ChEBI" id="CHEBI:15378"/>
        <dbReference type="ChEBI" id="CHEBI:28938"/>
        <dbReference type="ChEBI" id="CHEBI:30616"/>
        <dbReference type="ChEBI" id="CHEBI:37563"/>
        <dbReference type="ChEBI" id="CHEBI:43474"/>
        <dbReference type="ChEBI" id="CHEBI:46398"/>
        <dbReference type="ChEBI" id="CHEBI:456216"/>
    </reaction>
</comment>
<dbReference type="NCBIfam" id="NF003792">
    <property type="entry name" value="PRK05380.1"/>
    <property type="match status" value="1"/>
</dbReference>
<evidence type="ECO:0000256" key="7">
    <source>
        <dbReference type="ARBA" id="ARBA00022842"/>
    </source>
</evidence>
<dbReference type="CDD" id="cd03113">
    <property type="entry name" value="CTPS_N"/>
    <property type="match status" value="1"/>
</dbReference>
<feature type="domain" description="Glutamine amidotransferase" evidence="12">
    <location>
        <begin position="301"/>
        <end position="520"/>
    </location>
</feature>
<keyword evidence="3 11" id="KW-0436">Ligase</keyword>
<comment type="caution">
    <text evidence="14">The sequence shown here is derived from an EMBL/GenBank/DDBJ whole genome shotgun (WGS) entry which is preliminary data.</text>
</comment>
<dbReference type="GO" id="GO:0005524">
    <property type="term" value="F:ATP binding"/>
    <property type="evidence" value="ECO:0007669"/>
    <property type="project" value="UniProtKB-KW"/>
</dbReference>
<evidence type="ECO:0000313" key="14">
    <source>
        <dbReference type="EMBL" id="OEG70623.1"/>
    </source>
</evidence>
<dbReference type="GO" id="GO:0019856">
    <property type="term" value="P:pyrimidine nucleobase biosynthetic process"/>
    <property type="evidence" value="ECO:0007669"/>
    <property type="project" value="TreeGrafter"/>
</dbReference>
<dbReference type="Pfam" id="PF00117">
    <property type="entry name" value="GATase"/>
    <property type="match status" value="1"/>
</dbReference>
<feature type="active site" description="Nucleophile; for glutamine hydrolysis" evidence="11">
    <location>
        <position position="376"/>
    </location>
</feature>
<keyword evidence="4 11" id="KW-0479">Metal-binding</keyword>
<keyword evidence="8 11" id="KW-0315">Glutamine amidotransferase</keyword>
<feature type="binding site" evidence="11">
    <location>
        <position position="71"/>
    </location>
    <ligand>
        <name>Mg(2+)</name>
        <dbReference type="ChEBI" id="CHEBI:18420"/>
    </ligand>
</feature>
<dbReference type="Proteomes" id="UP000095237">
    <property type="component" value="Unassembled WGS sequence"/>
</dbReference>
<dbReference type="GO" id="GO:0003883">
    <property type="term" value="F:CTP synthase activity"/>
    <property type="evidence" value="ECO:0007669"/>
    <property type="project" value="UniProtKB-UniRule"/>
</dbReference>
<comment type="catalytic activity">
    <reaction evidence="10 11">
        <text>UTP + L-glutamine + ATP + H2O = CTP + L-glutamate + ADP + phosphate + 2 H(+)</text>
        <dbReference type="Rhea" id="RHEA:26426"/>
        <dbReference type="ChEBI" id="CHEBI:15377"/>
        <dbReference type="ChEBI" id="CHEBI:15378"/>
        <dbReference type="ChEBI" id="CHEBI:29985"/>
        <dbReference type="ChEBI" id="CHEBI:30616"/>
        <dbReference type="ChEBI" id="CHEBI:37563"/>
        <dbReference type="ChEBI" id="CHEBI:43474"/>
        <dbReference type="ChEBI" id="CHEBI:46398"/>
        <dbReference type="ChEBI" id="CHEBI:58359"/>
        <dbReference type="ChEBI" id="CHEBI:456216"/>
        <dbReference type="EC" id="6.3.4.2"/>
    </reaction>
</comment>
<dbReference type="SUPFAM" id="SSF52317">
    <property type="entry name" value="Class I glutamine amidotransferase-like"/>
    <property type="match status" value="1"/>
</dbReference>
<dbReference type="HAMAP" id="MF_01227">
    <property type="entry name" value="PyrG"/>
    <property type="match status" value="1"/>
</dbReference>
<evidence type="ECO:0000256" key="2">
    <source>
        <dbReference type="ARBA" id="ARBA00007533"/>
    </source>
</evidence>
<evidence type="ECO:0000256" key="3">
    <source>
        <dbReference type="ARBA" id="ARBA00022598"/>
    </source>
</evidence>
<evidence type="ECO:0000313" key="15">
    <source>
        <dbReference type="Proteomes" id="UP000095237"/>
    </source>
</evidence>
<evidence type="ECO:0000256" key="6">
    <source>
        <dbReference type="ARBA" id="ARBA00022840"/>
    </source>
</evidence>
<dbReference type="InterPro" id="IPR004468">
    <property type="entry name" value="CTP_synthase"/>
</dbReference>
<protein>
    <recommendedName>
        <fullName evidence="11">CTP synthase</fullName>
        <ecNumber evidence="11">6.3.4.2</ecNumber>
    </recommendedName>
    <alternativeName>
        <fullName evidence="11">Cytidine 5'-triphosphate synthase</fullName>
    </alternativeName>
    <alternativeName>
        <fullName evidence="11">Cytidine triphosphate synthetase</fullName>
        <shortName evidence="11">CTP synthetase</shortName>
        <shortName evidence="11">CTPS</shortName>
    </alternativeName>
    <alternativeName>
        <fullName evidence="11">UTP--ammonia ligase</fullName>
    </alternativeName>
</protein>
<dbReference type="GO" id="GO:0042802">
    <property type="term" value="F:identical protein binding"/>
    <property type="evidence" value="ECO:0007669"/>
    <property type="project" value="TreeGrafter"/>
</dbReference>
<feature type="binding site" evidence="11">
    <location>
        <begin position="14"/>
        <end position="19"/>
    </location>
    <ligand>
        <name>ATP</name>
        <dbReference type="ChEBI" id="CHEBI:30616"/>
    </ligand>
</feature>
<feature type="region of interest" description="Amidoligase domain" evidence="11">
    <location>
        <begin position="1"/>
        <end position="265"/>
    </location>
</feature>
<evidence type="ECO:0000259" key="12">
    <source>
        <dbReference type="Pfam" id="PF00117"/>
    </source>
</evidence>
<feature type="binding site" evidence="11">
    <location>
        <position position="71"/>
    </location>
    <ligand>
        <name>ATP</name>
        <dbReference type="ChEBI" id="CHEBI:30616"/>
    </ligand>
</feature>
<feature type="binding site" evidence="11">
    <location>
        <begin position="377"/>
        <end position="380"/>
    </location>
    <ligand>
        <name>L-glutamine</name>
        <dbReference type="ChEBI" id="CHEBI:58359"/>
    </ligand>
</feature>
<dbReference type="InterPro" id="IPR029062">
    <property type="entry name" value="Class_I_gatase-like"/>
</dbReference>
<evidence type="ECO:0000259" key="13">
    <source>
        <dbReference type="Pfam" id="PF06418"/>
    </source>
</evidence>
<dbReference type="InterPro" id="IPR017456">
    <property type="entry name" value="CTP_synthase_N"/>
</dbReference>
<feature type="active site" evidence="11">
    <location>
        <position position="501"/>
    </location>
</feature>
<feature type="binding site" evidence="11">
    <location>
        <position position="13"/>
    </location>
    <ligand>
        <name>UTP</name>
        <dbReference type="ChEBI" id="CHEBI:46398"/>
    </ligand>
</feature>
<keyword evidence="5 11" id="KW-0547">Nucleotide-binding</keyword>
<evidence type="ECO:0000256" key="10">
    <source>
        <dbReference type="ARBA" id="ARBA00047781"/>
    </source>
</evidence>
<evidence type="ECO:0000256" key="9">
    <source>
        <dbReference type="ARBA" id="ARBA00022975"/>
    </source>
</evidence>
<evidence type="ECO:0000256" key="1">
    <source>
        <dbReference type="ARBA" id="ARBA00005171"/>
    </source>
</evidence>
<evidence type="ECO:0000256" key="4">
    <source>
        <dbReference type="ARBA" id="ARBA00022723"/>
    </source>
</evidence>
<dbReference type="PROSITE" id="PS51273">
    <property type="entry name" value="GATASE_TYPE_1"/>
    <property type="match status" value="1"/>
</dbReference>
<comment type="activity regulation">
    <text evidence="11">Allosterically activated by GTP, when glutamine is the substrate; GTP has no effect on the reaction when ammonia is the substrate. The allosteric effector GTP functions by stabilizing the protein conformation that binds the tetrahedral intermediate(s) formed during glutamine hydrolysis. Inhibited by the product CTP, via allosteric rather than competitive inhibition.</text>
</comment>
<feature type="binding site" evidence="11">
    <location>
        <position position="457"/>
    </location>
    <ligand>
        <name>L-glutamine</name>
        <dbReference type="ChEBI" id="CHEBI:58359"/>
    </ligand>
</feature>
<dbReference type="UniPathway" id="UPA00159">
    <property type="reaction ID" value="UER00277"/>
</dbReference>
<dbReference type="FunFam" id="3.40.50.880:FF:000002">
    <property type="entry name" value="CTP synthase"/>
    <property type="match status" value="1"/>
</dbReference>
<dbReference type="GO" id="GO:0097268">
    <property type="term" value="C:cytoophidium"/>
    <property type="evidence" value="ECO:0007669"/>
    <property type="project" value="UniProtKB-ARBA"/>
</dbReference>
<feature type="binding site" evidence="11">
    <location>
        <begin position="146"/>
        <end position="148"/>
    </location>
    <ligand>
        <name>CTP</name>
        <dbReference type="ChEBI" id="CHEBI:37563"/>
        <note>allosteric inhibitor</note>
    </ligand>
</feature>
<dbReference type="GO" id="GO:0005829">
    <property type="term" value="C:cytosol"/>
    <property type="evidence" value="ECO:0007669"/>
    <property type="project" value="TreeGrafter"/>
</dbReference>
<organism evidence="14 15">
    <name type="scientific">Endomicrobium trichonymphae</name>
    <dbReference type="NCBI Taxonomy" id="1408204"/>
    <lineage>
        <taxon>Bacteria</taxon>
        <taxon>Pseudomonadati</taxon>
        <taxon>Elusimicrobiota</taxon>
        <taxon>Endomicrobiia</taxon>
        <taxon>Endomicrobiales</taxon>
        <taxon>Endomicrobiaceae</taxon>
        <taxon>Candidatus Endomicrobiellum</taxon>
    </lineage>
</organism>
<evidence type="ECO:0000256" key="5">
    <source>
        <dbReference type="ARBA" id="ARBA00022741"/>
    </source>
</evidence>
<reference evidence="14 15" key="1">
    <citation type="submission" date="2015-11" db="EMBL/GenBank/DDBJ databases">
        <title>Evidence for parallel genomic evolution in an endosymbiosis of termite gut flagellates.</title>
        <authorList>
            <person name="Zheng H."/>
        </authorList>
    </citation>
    <scope>NUCLEOTIDE SEQUENCE [LARGE SCALE GENOMIC DNA]</scope>
    <source>
        <strain evidence="14 15">CET450</strain>
    </source>
</reference>
<feature type="binding site" evidence="11">
    <location>
        <position position="54"/>
    </location>
    <ligand>
        <name>L-glutamine</name>
        <dbReference type="ChEBI" id="CHEBI:58359"/>
    </ligand>
</feature>
<dbReference type="PANTHER" id="PTHR11550">
    <property type="entry name" value="CTP SYNTHASE"/>
    <property type="match status" value="1"/>
</dbReference>
<keyword evidence="7 11" id="KW-0460">Magnesium</keyword>
<comment type="similarity">
    <text evidence="2 11">Belongs to the CTP synthase family.</text>
</comment>
<dbReference type="Gene3D" id="3.40.50.880">
    <property type="match status" value="1"/>
</dbReference>
<keyword evidence="15" id="KW-1185">Reference proteome</keyword>
<feature type="binding site" evidence="11">
    <location>
        <position position="222"/>
    </location>
    <ligand>
        <name>CTP</name>
        <dbReference type="ChEBI" id="CHEBI:37563"/>
        <note>allosteric inhibitor</note>
    </ligand>
</feature>
<dbReference type="EMBL" id="LNVX01000291">
    <property type="protein sequence ID" value="OEG70623.1"/>
    <property type="molecule type" value="Genomic_DNA"/>
</dbReference>
<dbReference type="SUPFAM" id="SSF52540">
    <property type="entry name" value="P-loop containing nucleoside triphosphate hydrolases"/>
    <property type="match status" value="1"/>
</dbReference>
<name>A0A1E5IKG1_ENDTX</name>
<feature type="binding site" evidence="11">
    <location>
        <position position="13"/>
    </location>
    <ligand>
        <name>CTP</name>
        <dbReference type="ChEBI" id="CHEBI:37563"/>
        <note>allosteric inhibitor</note>
    </ligand>
</feature>
<keyword evidence="6 11" id="KW-0067">ATP-binding</keyword>
<proteinExistence type="inferred from homology"/>
<comment type="miscellaneous">
    <text evidence="11">CTPSs have evolved a hybrid strategy for distinguishing between UTP and CTP. The overlapping regions of the product feedback inhibitory and substrate sites recognize a common feature in both compounds, the triphosphate moiety. To differentiate isosteric substrate and product pyrimidine rings, an additional pocket far from the expected kinase/ligase catalytic site, specifically recognizes the cytosine and ribose portions of the product inhibitor.</text>
</comment>
<comment type="caution">
    <text evidence="11">Lacks conserved residue(s) required for the propagation of feature annotation.</text>
</comment>
<dbReference type="InterPro" id="IPR017926">
    <property type="entry name" value="GATASE"/>
</dbReference>
<dbReference type="AlphaFoldDB" id="A0A1E5IKG1"/>
<evidence type="ECO:0000256" key="11">
    <source>
        <dbReference type="HAMAP-Rule" id="MF_01227"/>
    </source>
</evidence>
<feature type="binding site" evidence="11">
    <location>
        <position position="139"/>
    </location>
    <ligand>
        <name>Mg(2+)</name>
        <dbReference type="ChEBI" id="CHEBI:18420"/>
    </ligand>
</feature>
<dbReference type="PANTHER" id="PTHR11550:SF0">
    <property type="entry name" value="CTP SYNTHASE-RELATED"/>
    <property type="match status" value="1"/>
</dbReference>
<dbReference type="Gene3D" id="3.40.50.300">
    <property type="entry name" value="P-loop containing nucleotide triphosphate hydrolases"/>
    <property type="match status" value="1"/>
</dbReference>
<feature type="domain" description="CTP synthase N-terminal" evidence="13">
    <location>
        <begin position="3"/>
        <end position="265"/>
    </location>
</feature>
<comment type="function">
    <text evidence="11">Catalyzes the ATP-dependent amination of UTP to CTP with either L-glutamine or ammonia as the source of nitrogen. Regulates intracellular CTP levels through interactions with the four ribonucleotide triphosphates.</text>
</comment>
<feature type="binding site" evidence="11">
    <location>
        <position position="400"/>
    </location>
    <ligand>
        <name>L-glutamine</name>
        <dbReference type="ChEBI" id="CHEBI:58359"/>
    </ligand>
</feature>
<dbReference type="GO" id="GO:0046872">
    <property type="term" value="F:metal ion binding"/>
    <property type="evidence" value="ECO:0007669"/>
    <property type="project" value="UniProtKB-KW"/>
</dbReference>
<sequence length="526" mass="59516">MAKYIFITGGVVSSLGKGISGASIGKLLQLHGLKVNMIKFDPYINVDPGTMNPYQHGEVFVTIDGAESDLDLGTYERFLDVYTSKANTNTAGDIYQTVINKERRGDYDGATVQVIPHITDEIKRRFAALKDNCDISIIEIGGTVGDIEGLPFMEAARQFQLENKRENVFSVHVTLVPYITGAHELKTKPTQHSVNKLREIGISPDMIICRTEYSLDKSLKKKISLFCNVREDCVIEALDSPSIYYIPEAFYKQNADSLIIEKLSIRSKKKFDKTWFTKIKSIGEFNKRVKIAVVGKYAGLRDAYKSIDESLNIAAAELNTKAEVYYLRAEDNDLVRQLENYDAVLVPGGFGSRGIEGKINAITYARENKIPFLGICLGMQCSVIEVSRNLAKLENANSTEFDENTKYPVIKILDEQKNIKYKGNTMRLGNYKSEIKKSTLAYNLYKTTDIEERHRHRYEMNPEFIETLEKAGLLVSAYHRKVLPEVVELENHPFFIGVQFHPEFGSRPMKAHPLFKGFIRAVLKNK</sequence>
<dbReference type="NCBIfam" id="TIGR00337">
    <property type="entry name" value="PyrG"/>
    <property type="match status" value="1"/>
</dbReference>
<gene>
    <name evidence="11 14" type="primary">pyrG</name>
    <name evidence="14" type="ORF">ATZ36_16660</name>
</gene>
<dbReference type="EC" id="6.3.4.2" evidence="11"/>
<feature type="binding site" evidence="11">
    <location>
        <begin position="186"/>
        <end position="191"/>
    </location>
    <ligand>
        <name>UTP</name>
        <dbReference type="ChEBI" id="CHEBI:46398"/>
    </ligand>
</feature>
<dbReference type="GO" id="GO:0004359">
    <property type="term" value="F:glutaminase activity"/>
    <property type="evidence" value="ECO:0007669"/>
    <property type="project" value="RHEA"/>
</dbReference>
<dbReference type="InterPro" id="IPR033828">
    <property type="entry name" value="GATase1_CTP_Synthase"/>
</dbReference>
<dbReference type="FunFam" id="3.40.50.300:FF:000009">
    <property type="entry name" value="CTP synthase"/>
    <property type="match status" value="1"/>
</dbReference>
<comment type="catalytic activity">
    <reaction evidence="11">
        <text>L-glutamine + H2O = L-glutamate + NH4(+)</text>
        <dbReference type="Rhea" id="RHEA:15889"/>
        <dbReference type="ChEBI" id="CHEBI:15377"/>
        <dbReference type="ChEBI" id="CHEBI:28938"/>
        <dbReference type="ChEBI" id="CHEBI:29985"/>
        <dbReference type="ChEBI" id="CHEBI:58359"/>
    </reaction>
</comment>
<evidence type="ECO:0000256" key="8">
    <source>
        <dbReference type="ARBA" id="ARBA00022962"/>
    </source>
</evidence>
<feature type="active site" evidence="11">
    <location>
        <position position="503"/>
    </location>
</feature>
<comment type="pathway">
    <text evidence="1 11">Pyrimidine metabolism; CTP biosynthesis via de novo pathway; CTP from UDP: step 2/2.</text>
</comment>
<keyword evidence="9 11" id="KW-0665">Pyrimidine biosynthesis</keyword>
<dbReference type="Pfam" id="PF06418">
    <property type="entry name" value="CTP_synth_N"/>
    <property type="match status" value="1"/>
</dbReference>
<dbReference type="GO" id="GO:0044210">
    <property type="term" value="P:'de novo' CTP biosynthetic process"/>
    <property type="evidence" value="ECO:0007669"/>
    <property type="project" value="UniProtKB-UniRule"/>
</dbReference>